<accession>A0AAV5WP75</accession>
<evidence type="ECO:0000313" key="1">
    <source>
        <dbReference type="EMBL" id="GMT33817.1"/>
    </source>
</evidence>
<dbReference type="AlphaFoldDB" id="A0AAV5WP75"/>
<organism evidence="1 2">
    <name type="scientific">Pristionchus fissidentatus</name>
    <dbReference type="NCBI Taxonomy" id="1538716"/>
    <lineage>
        <taxon>Eukaryota</taxon>
        <taxon>Metazoa</taxon>
        <taxon>Ecdysozoa</taxon>
        <taxon>Nematoda</taxon>
        <taxon>Chromadorea</taxon>
        <taxon>Rhabditida</taxon>
        <taxon>Rhabditina</taxon>
        <taxon>Diplogasteromorpha</taxon>
        <taxon>Diplogasteroidea</taxon>
        <taxon>Neodiplogasteridae</taxon>
        <taxon>Pristionchus</taxon>
    </lineage>
</organism>
<gene>
    <name evidence="1" type="ORF">PFISCL1PPCAC_25114</name>
</gene>
<reference evidence="1" key="1">
    <citation type="submission" date="2023-10" db="EMBL/GenBank/DDBJ databases">
        <title>Genome assembly of Pristionchus species.</title>
        <authorList>
            <person name="Yoshida K."/>
            <person name="Sommer R.J."/>
        </authorList>
    </citation>
    <scope>NUCLEOTIDE SEQUENCE</scope>
    <source>
        <strain evidence="1">RS5133</strain>
    </source>
</reference>
<evidence type="ECO:0000313" key="2">
    <source>
        <dbReference type="Proteomes" id="UP001432322"/>
    </source>
</evidence>
<dbReference type="Proteomes" id="UP001432322">
    <property type="component" value="Unassembled WGS sequence"/>
</dbReference>
<name>A0AAV5WP75_9BILA</name>
<feature type="non-terminal residue" evidence="1">
    <location>
        <position position="1"/>
    </location>
</feature>
<sequence length="94" mass="10949">KGVEETRNQAESRHIVIDYIERYLDSIKKRQKGPEYLERIKSMLPQCLQEEIVTNSTERKEENEIEIVKEKTMGGSAIDVIDISRIPRPSVIYS</sequence>
<dbReference type="EMBL" id="BTSY01000006">
    <property type="protein sequence ID" value="GMT33817.1"/>
    <property type="molecule type" value="Genomic_DNA"/>
</dbReference>
<protein>
    <submittedName>
        <fullName evidence="1">Uncharacterized protein</fullName>
    </submittedName>
</protein>
<comment type="caution">
    <text evidence="1">The sequence shown here is derived from an EMBL/GenBank/DDBJ whole genome shotgun (WGS) entry which is preliminary data.</text>
</comment>
<keyword evidence="2" id="KW-1185">Reference proteome</keyword>
<proteinExistence type="predicted"/>
<feature type="non-terminal residue" evidence="1">
    <location>
        <position position="94"/>
    </location>
</feature>